<dbReference type="InterPro" id="IPR036770">
    <property type="entry name" value="Ankyrin_rpt-contain_sf"/>
</dbReference>
<organism evidence="2 3">
    <name type="scientific">Tigriopus californicus</name>
    <name type="common">Marine copepod</name>
    <dbReference type="NCBI Taxonomy" id="6832"/>
    <lineage>
        <taxon>Eukaryota</taxon>
        <taxon>Metazoa</taxon>
        <taxon>Ecdysozoa</taxon>
        <taxon>Arthropoda</taxon>
        <taxon>Crustacea</taxon>
        <taxon>Multicrustacea</taxon>
        <taxon>Hexanauplia</taxon>
        <taxon>Copepoda</taxon>
        <taxon>Harpacticoida</taxon>
        <taxon>Harpacticidae</taxon>
        <taxon>Tigriopus</taxon>
    </lineage>
</organism>
<dbReference type="Gene3D" id="1.25.40.20">
    <property type="entry name" value="Ankyrin repeat-containing domain"/>
    <property type="match status" value="1"/>
</dbReference>
<comment type="caution">
    <text evidence="2">The sequence shown here is derived from an EMBL/GenBank/DDBJ whole genome shotgun (WGS) entry which is preliminary data.</text>
</comment>
<protein>
    <submittedName>
        <fullName evidence="2">Uncharacterized protein</fullName>
    </submittedName>
</protein>
<reference evidence="2 3" key="1">
    <citation type="journal article" date="2018" name="Nat. Ecol. Evol.">
        <title>Genomic signatures of mitonuclear coevolution across populations of Tigriopus californicus.</title>
        <authorList>
            <person name="Barreto F.S."/>
            <person name="Watson E.T."/>
            <person name="Lima T.G."/>
            <person name="Willett C.S."/>
            <person name="Edmands S."/>
            <person name="Li W."/>
            <person name="Burton R.S."/>
        </authorList>
    </citation>
    <scope>NUCLEOTIDE SEQUENCE [LARGE SCALE GENOMIC DNA]</scope>
    <source>
        <strain evidence="2 3">San Diego</strain>
    </source>
</reference>
<keyword evidence="1" id="KW-0472">Membrane</keyword>
<feature type="non-terminal residue" evidence="2">
    <location>
        <position position="1049"/>
    </location>
</feature>
<feature type="transmembrane region" description="Helical" evidence="1">
    <location>
        <begin position="709"/>
        <end position="729"/>
    </location>
</feature>
<dbReference type="AlphaFoldDB" id="A0A553PTW1"/>
<feature type="transmembrane region" description="Helical" evidence="1">
    <location>
        <begin position="547"/>
        <end position="571"/>
    </location>
</feature>
<dbReference type="SUPFAM" id="SSF48403">
    <property type="entry name" value="Ankyrin repeat"/>
    <property type="match status" value="1"/>
</dbReference>
<feature type="transmembrane region" description="Helical" evidence="1">
    <location>
        <begin position="983"/>
        <end position="1003"/>
    </location>
</feature>
<evidence type="ECO:0000256" key="1">
    <source>
        <dbReference type="SAM" id="Phobius"/>
    </source>
</evidence>
<keyword evidence="3" id="KW-1185">Reference proteome</keyword>
<feature type="transmembrane region" description="Helical" evidence="1">
    <location>
        <begin position="875"/>
        <end position="897"/>
    </location>
</feature>
<evidence type="ECO:0000313" key="2">
    <source>
        <dbReference type="EMBL" id="TRY81104.1"/>
    </source>
</evidence>
<dbReference type="EMBL" id="VCGU01000001">
    <property type="protein sequence ID" value="TRY81104.1"/>
    <property type="molecule type" value="Genomic_DNA"/>
</dbReference>
<feature type="transmembrane region" description="Helical" evidence="1">
    <location>
        <begin position="844"/>
        <end position="863"/>
    </location>
</feature>
<sequence>MSDQAMKMISRQDLDLLKRQTYCNLKELLFKCDKDQNFEPIHELGVSIKSIDGRQVPILNMAVESELLHVVEYLVDNGVNADETDTEGNTVLHALSLCRIKKIAFKIEDWWETLGHGWMPLNSEDQSPIIKSSFNNNEIATSVLLWRLKKNDFNGVPVLQIAIRRKFHKGLEELIEWHRRKKASPFVLTSGTGLSPFQEAIRVKDSKALVLLFAAEDLFDDRESLIEGIVPDLVDCEDLKTHYITVWKNIAKFHVSVQNQERARMHHELNDCQIRQLIGPPGIFNKKEQIQWHKSSLLVGAIGLSGMKQCLRFQSNIDYEALANKARYLRDHILLAIAKDMIEVAQSIIDCLDQTFCESDKIRQIKNMRTIVYALYGDGTTRLERNHHTMTPLVMTIKRNLPSLTEALTEIEWKYLMTEPINSTISPARVRAHHATEIAEPQHHRQWAVQVLNHSILHQVTNALATLDINKQKQVVCMASSDNLLQLAVTSGKRLIIGELLHQEYLCHKTDKLEGTLCLKNQLVHDNDVIYTIDTFSSFYPQTVESIFFQFVLFYVIPCLLETLLICVDIWKDMDLTKELNRRRNDDSVQEIGTDFELAFEISVTSQFLTLFVSIPICIWKLKELWKKRFRDSENSDANGPTSGGVRQSFINKTGSSTSVTRPNIIEMSQIPNEETESSTSGIPETRQTRGVQKGVAIILKTVPHICPILSLLLAPLTFVICIFGGTSLTLSFTWTSNIFSASIIFGLAVARVITKGQLVFATNTLEQFDDLNKQLHHLHKQFVLTIIGESCLEATVQLGLQIWLLSQENCASELRRGFIWSAIQIVASLIDADSGVSSFQIQLVLKLFLSCLSIVITVGGSYRHLKKQSMTIKHLAFIFLALHFQLWARMSVIFAWCQQEDYSANWKIAGVAMFFMANSLIVAILKFIFRTKRTNHDKPTAGWENRVTTILGVVASSLLLVRIPKVKNNKEIMSKEGFDMHFYYFLTSLCFNVFCVFLLWWWQSNQDSLITTLVEICVLSLAGLVCQICYYTVYGHPWRTTVRQSFFG</sequence>
<feature type="transmembrane region" description="Helical" evidence="1">
    <location>
        <begin position="1009"/>
        <end position="1034"/>
    </location>
</feature>
<evidence type="ECO:0000313" key="3">
    <source>
        <dbReference type="Proteomes" id="UP000318571"/>
    </source>
</evidence>
<feature type="transmembrane region" description="Helical" evidence="1">
    <location>
        <begin position="909"/>
        <end position="930"/>
    </location>
</feature>
<keyword evidence="1" id="KW-0812">Transmembrane</keyword>
<dbReference type="Proteomes" id="UP000318571">
    <property type="component" value="Chromosome 12"/>
</dbReference>
<accession>A0A553PTW1</accession>
<name>A0A553PTW1_TIGCA</name>
<proteinExistence type="predicted"/>
<keyword evidence="1" id="KW-1133">Transmembrane helix</keyword>
<gene>
    <name evidence="2" type="ORF">TCAL_07792</name>
</gene>